<dbReference type="EMBL" id="PGTN01000010">
    <property type="protein sequence ID" value="PJF48616.1"/>
    <property type="molecule type" value="Genomic_DNA"/>
</dbReference>
<proteinExistence type="predicted"/>
<dbReference type="InterPro" id="IPR036457">
    <property type="entry name" value="PPM-type-like_dom_sf"/>
</dbReference>
<reference evidence="1 2" key="1">
    <citation type="submission" date="2017-11" db="EMBL/GenBank/DDBJ databases">
        <title>Evolution of Phototrophy in the Chloroflexi Phylum Driven by Horizontal Gene Transfer.</title>
        <authorList>
            <person name="Ward L.M."/>
            <person name="Hemp J."/>
            <person name="Shih P.M."/>
            <person name="Mcglynn S.E."/>
            <person name="Fischer W."/>
        </authorList>
    </citation>
    <scope>NUCLEOTIDE SEQUENCE [LARGE SCALE GENOMIC DNA]</scope>
    <source>
        <strain evidence="1">JP3_7</strain>
    </source>
</reference>
<name>A0A2M8QFM8_9CHLR</name>
<dbReference type="SUPFAM" id="SSF81606">
    <property type="entry name" value="PP2C-like"/>
    <property type="match status" value="1"/>
</dbReference>
<dbReference type="Proteomes" id="UP000230790">
    <property type="component" value="Unassembled WGS sequence"/>
</dbReference>
<organism evidence="1 2">
    <name type="scientific">Candidatus Thermofonsia Clade 3 bacterium</name>
    <dbReference type="NCBI Taxonomy" id="2364212"/>
    <lineage>
        <taxon>Bacteria</taxon>
        <taxon>Bacillati</taxon>
        <taxon>Chloroflexota</taxon>
        <taxon>Candidatus Thermofontia</taxon>
        <taxon>Candidatus Thermofonsia Clade 3</taxon>
    </lineage>
</organism>
<gene>
    <name evidence="1" type="ORF">CUN48_02720</name>
</gene>
<comment type="caution">
    <text evidence="1">The sequence shown here is derived from an EMBL/GenBank/DDBJ whole genome shotgun (WGS) entry which is preliminary data.</text>
</comment>
<evidence type="ECO:0000313" key="1">
    <source>
        <dbReference type="EMBL" id="PJF48616.1"/>
    </source>
</evidence>
<dbReference type="Gene3D" id="3.60.40.10">
    <property type="entry name" value="PPM-type phosphatase domain"/>
    <property type="match status" value="1"/>
</dbReference>
<evidence type="ECO:0008006" key="3">
    <source>
        <dbReference type="Google" id="ProtNLM"/>
    </source>
</evidence>
<protein>
    <recommendedName>
        <fullName evidence="3">PPM-type phosphatase domain-containing protein</fullName>
    </recommendedName>
</protein>
<dbReference type="AlphaFoldDB" id="A0A2M8QFM8"/>
<evidence type="ECO:0000313" key="2">
    <source>
        <dbReference type="Proteomes" id="UP000230790"/>
    </source>
</evidence>
<sequence length="178" mass="19047">MALADAGGASLAGQSLIEQIRQAYEEVPPDVDRLIALRATLDKANRVLKRQSKDADAPTHIPMVIAAVVGNQWYGIGVGTIRCYCIQASGRIDAIRMEPAAQRKLEPADSLLICTSSVSEKLDEYDIALTVYSRNPQGAVQRLLAMAKEKGAQGALGAIVFGPRRSLVSSILGRSSNK</sequence>
<accession>A0A2M8QFM8</accession>